<feature type="domain" description="Mycothiol-dependent maleylpyruvate isomerase metal-binding" evidence="2">
    <location>
        <begin position="16"/>
        <end position="154"/>
    </location>
</feature>
<dbReference type="Pfam" id="PF07398">
    <property type="entry name" value="MDMPI_C"/>
    <property type="match status" value="1"/>
</dbReference>
<dbReference type="RefSeq" id="WP_094025299.1">
    <property type="nucleotide sequence ID" value="NZ_NGAF01000004.1"/>
</dbReference>
<organism evidence="3 4">
    <name type="scientific">Nocardia cerradoensis</name>
    <dbReference type="NCBI Taxonomy" id="85688"/>
    <lineage>
        <taxon>Bacteria</taxon>
        <taxon>Bacillati</taxon>
        <taxon>Actinomycetota</taxon>
        <taxon>Actinomycetes</taxon>
        <taxon>Mycobacteriales</taxon>
        <taxon>Nocardiaceae</taxon>
        <taxon>Nocardia</taxon>
    </lineage>
</organism>
<evidence type="ECO:0008006" key="5">
    <source>
        <dbReference type="Google" id="ProtNLM"/>
    </source>
</evidence>
<reference evidence="3 4" key="1">
    <citation type="submission" date="2017-07" db="EMBL/GenBank/DDBJ databases">
        <title>First draft Genome Sequence of Nocardia cerradoensis isolated from human infection.</title>
        <authorList>
            <person name="Carrasco G."/>
        </authorList>
    </citation>
    <scope>NUCLEOTIDE SEQUENCE [LARGE SCALE GENOMIC DNA]</scope>
    <source>
        <strain evidence="3 4">CNM20130759</strain>
    </source>
</reference>
<accession>A0A231H8W3</accession>
<keyword evidence="4" id="KW-1185">Reference proteome</keyword>
<dbReference type="InterPro" id="IPR024344">
    <property type="entry name" value="MDMPI_metal-binding"/>
</dbReference>
<dbReference type="Pfam" id="PF11716">
    <property type="entry name" value="MDMPI_N"/>
    <property type="match status" value="1"/>
</dbReference>
<dbReference type="AlphaFoldDB" id="A0A231H8W3"/>
<evidence type="ECO:0000313" key="3">
    <source>
        <dbReference type="EMBL" id="OXR45242.1"/>
    </source>
</evidence>
<dbReference type="GO" id="GO:0046872">
    <property type="term" value="F:metal ion binding"/>
    <property type="evidence" value="ECO:0007669"/>
    <property type="project" value="InterPro"/>
</dbReference>
<comment type="caution">
    <text evidence="3">The sequence shown here is derived from an EMBL/GenBank/DDBJ whole genome shotgun (WGS) entry which is preliminary data.</text>
</comment>
<dbReference type="Proteomes" id="UP000215506">
    <property type="component" value="Unassembled WGS sequence"/>
</dbReference>
<proteinExistence type="predicted"/>
<name>A0A231H8W3_9NOCA</name>
<evidence type="ECO:0000313" key="4">
    <source>
        <dbReference type="Proteomes" id="UP000215506"/>
    </source>
</evidence>
<feature type="domain" description="MDMPI C-terminal" evidence="1">
    <location>
        <begin position="175"/>
        <end position="269"/>
    </location>
</feature>
<protein>
    <recommendedName>
        <fullName evidence="5">Mycothiol-dependent maleylpyruvate isomerase metal-binding domain-containing protein</fullName>
    </recommendedName>
</protein>
<gene>
    <name evidence="3" type="ORF">B7C42_02367</name>
</gene>
<dbReference type="InterPro" id="IPR010872">
    <property type="entry name" value="MDMPI_C-term_domain"/>
</dbReference>
<dbReference type="InterPro" id="IPR034660">
    <property type="entry name" value="DinB/YfiT-like"/>
</dbReference>
<dbReference type="NCBIfam" id="TIGR03083">
    <property type="entry name" value="maleylpyruvate isomerase family mycothiol-dependent enzyme"/>
    <property type="match status" value="1"/>
</dbReference>
<dbReference type="Gene3D" id="1.20.120.450">
    <property type="entry name" value="dinb family like domain"/>
    <property type="match status" value="1"/>
</dbReference>
<sequence length="279" mass="30438">MSTASLDRTELTSALSDQWDALAELTGGLDEDRWRLPSPLPGWTVFDVLAHVVGTESMLLGEPLPQVDSDFSAFGHVRNDTGALNETWLESLRPLRGDELLRRFTEVTGRRRAALAAVDEAAWAADIQSPIGVVSYGRFMRVRLFDCWMHQLDITDALGGEAKALGMDEGGRRAEIALDEIEPFLGRVVVKRGGAPDRSRITIETTGPVARTVHIRVDGRAEVVAALDRPADTVIRLGSGLFARLCGGRTAAADHRDEIEVDGDRELGERIAVNLAFTL</sequence>
<dbReference type="EMBL" id="NGAF01000004">
    <property type="protein sequence ID" value="OXR45242.1"/>
    <property type="molecule type" value="Genomic_DNA"/>
</dbReference>
<dbReference type="InterPro" id="IPR017517">
    <property type="entry name" value="Maleyloyr_isom"/>
</dbReference>
<dbReference type="SUPFAM" id="SSF109854">
    <property type="entry name" value="DinB/YfiT-like putative metalloenzymes"/>
    <property type="match status" value="1"/>
</dbReference>
<evidence type="ECO:0000259" key="2">
    <source>
        <dbReference type="Pfam" id="PF11716"/>
    </source>
</evidence>
<evidence type="ECO:0000259" key="1">
    <source>
        <dbReference type="Pfam" id="PF07398"/>
    </source>
</evidence>